<proteinExistence type="predicted"/>
<gene>
    <name evidence="2" type="ORF">ASCRUDRAFT_138191</name>
</gene>
<evidence type="ECO:0000256" key="1">
    <source>
        <dbReference type="SAM" id="Phobius"/>
    </source>
</evidence>
<dbReference type="EMBL" id="KV454478">
    <property type="protein sequence ID" value="ODV61789.1"/>
    <property type="molecule type" value="Genomic_DNA"/>
</dbReference>
<dbReference type="RefSeq" id="XP_020048096.1">
    <property type="nucleotide sequence ID" value="XM_020189131.1"/>
</dbReference>
<dbReference type="Proteomes" id="UP000095038">
    <property type="component" value="Unassembled WGS sequence"/>
</dbReference>
<name>A0A1D2VJJ6_9ASCO</name>
<protein>
    <submittedName>
        <fullName evidence="2">Uncharacterized protein</fullName>
    </submittedName>
</protein>
<reference evidence="3" key="1">
    <citation type="submission" date="2016-05" db="EMBL/GenBank/DDBJ databases">
        <title>Comparative genomics of biotechnologically important yeasts.</title>
        <authorList>
            <consortium name="DOE Joint Genome Institute"/>
            <person name="Riley R."/>
            <person name="Haridas S."/>
            <person name="Wolfe K.H."/>
            <person name="Lopes M.R."/>
            <person name="Hittinger C.T."/>
            <person name="Goker M."/>
            <person name="Salamov A."/>
            <person name="Wisecaver J."/>
            <person name="Long T.M."/>
            <person name="Aerts A.L."/>
            <person name="Barry K."/>
            <person name="Choi C."/>
            <person name="Clum A."/>
            <person name="Coughlan A.Y."/>
            <person name="Deshpande S."/>
            <person name="Douglass A.P."/>
            <person name="Hanson S.J."/>
            <person name="Klenk H.-P."/>
            <person name="Labutti K."/>
            <person name="Lapidus A."/>
            <person name="Lindquist E."/>
            <person name="Lipzen A."/>
            <person name="Meier-Kolthoff J.P."/>
            <person name="Ohm R.A."/>
            <person name="Otillar R.P."/>
            <person name="Pangilinan J."/>
            <person name="Peng Y."/>
            <person name="Rokas A."/>
            <person name="Rosa C.A."/>
            <person name="Scheuner C."/>
            <person name="Sibirny A.A."/>
            <person name="Slot J.C."/>
            <person name="Stielow J.B."/>
            <person name="Sun H."/>
            <person name="Kurtzman C.P."/>
            <person name="Blackwell M."/>
            <person name="Grigoriev I.V."/>
            <person name="Jeffries T.W."/>
        </authorList>
    </citation>
    <scope>NUCLEOTIDE SEQUENCE [LARGE SCALE GENOMIC DNA]</scope>
    <source>
        <strain evidence="3">DSM 1968</strain>
    </source>
</reference>
<keyword evidence="1" id="KW-0472">Membrane</keyword>
<accession>A0A1D2VJJ6</accession>
<evidence type="ECO:0000313" key="2">
    <source>
        <dbReference type="EMBL" id="ODV61789.1"/>
    </source>
</evidence>
<keyword evidence="1" id="KW-0812">Transmembrane</keyword>
<keyword evidence="1" id="KW-1133">Transmembrane helix</keyword>
<dbReference type="AlphaFoldDB" id="A0A1D2VJJ6"/>
<dbReference type="InParanoid" id="A0A1D2VJJ6"/>
<evidence type="ECO:0000313" key="3">
    <source>
        <dbReference type="Proteomes" id="UP000095038"/>
    </source>
</evidence>
<feature type="transmembrane region" description="Helical" evidence="1">
    <location>
        <begin position="6"/>
        <end position="28"/>
    </location>
</feature>
<sequence length="233" mass="28316">MENSTIRIVLLITFILLFLSMIVLLIALKIIKRKALELVKEEEFNVIKIALYEYILLFKPIVFFPNKSYLTNDGNNSDKKEFIQFPKYDFNSHFINSNVYNNYNSIEKFVNLRKVICFNEEILLSQEFFQTRYEFENLKWYKIFKNLEVIYFNENNARKMVYINNVNDLKLEYLEILKNLNEKKLNNLIQLSKLRKLSYEQTLLLKCYKLKEKQLRKLKKIDFFSDNDFSYDF</sequence>
<keyword evidence="3" id="KW-1185">Reference proteome</keyword>
<dbReference type="GeneID" id="30962767"/>
<organism evidence="2 3">
    <name type="scientific">Ascoidea rubescens DSM 1968</name>
    <dbReference type="NCBI Taxonomy" id="1344418"/>
    <lineage>
        <taxon>Eukaryota</taxon>
        <taxon>Fungi</taxon>
        <taxon>Dikarya</taxon>
        <taxon>Ascomycota</taxon>
        <taxon>Saccharomycotina</taxon>
        <taxon>Saccharomycetes</taxon>
        <taxon>Ascoideaceae</taxon>
        <taxon>Ascoidea</taxon>
    </lineage>
</organism>